<accession>A0A2S1SFB7</accession>
<reference evidence="1 2" key="1">
    <citation type="submission" date="2018-05" db="EMBL/GenBank/DDBJ databases">
        <title>Genome sequencing of Flavobacterium sp. HYN0049.</title>
        <authorList>
            <person name="Yi H."/>
            <person name="Baek C."/>
        </authorList>
    </citation>
    <scope>NUCLEOTIDE SEQUENCE [LARGE SCALE GENOMIC DNA]</scope>
    <source>
        <strain evidence="1 2">HYN0049</strain>
    </source>
</reference>
<proteinExistence type="predicted"/>
<gene>
    <name evidence="1" type="ORF">HYN49_03905</name>
</gene>
<dbReference type="OrthoDB" id="1352427at2"/>
<evidence type="ECO:0000313" key="2">
    <source>
        <dbReference type="Proteomes" id="UP000244937"/>
    </source>
</evidence>
<evidence type="ECO:0000313" key="1">
    <source>
        <dbReference type="EMBL" id="AWI25106.1"/>
    </source>
</evidence>
<dbReference type="RefSeq" id="WP_108902901.1">
    <property type="nucleotide sequence ID" value="NZ_CP029187.1"/>
</dbReference>
<sequence length="146" mass="17208">MSSCASRYKTVINDYVVLPEGKEVVGGKAPLNAFIFETLTKPFAFQNFIMEKYRTDDLRAPEFWVTIDGSKYKVLVYDNNELEKYFHVSEFIQTNFDTNPDNNNRPKFIAVSMINEYNEDCLQENSLYYNVAVNFLKTLKQEYYKR</sequence>
<keyword evidence="2" id="KW-1185">Reference proteome</keyword>
<dbReference type="KEGG" id="fpal:HYN49_03905"/>
<dbReference type="Proteomes" id="UP000244937">
    <property type="component" value="Chromosome"/>
</dbReference>
<dbReference type="EMBL" id="CP029187">
    <property type="protein sequence ID" value="AWI25106.1"/>
    <property type="molecule type" value="Genomic_DNA"/>
</dbReference>
<name>A0A2S1SFB7_9FLAO</name>
<dbReference type="AlphaFoldDB" id="A0A2S1SFB7"/>
<organism evidence="1 2">
    <name type="scientific">Flavobacterium pallidum</name>
    <dbReference type="NCBI Taxonomy" id="2172098"/>
    <lineage>
        <taxon>Bacteria</taxon>
        <taxon>Pseudomonadati</taxon>
        <taxon>Bacteroidota</taxon>
        <taxon>Flavobacteriia</taxon>
        <taxon>Flavobacteriales</taxon>
        <taxon>Flavobacteriaceae</taxon>
        <taxon>Flavobacterium</taxon>
    </lineage>
</organism>
<protein>
    <submittedName>
        <fullName evidence="1">Uncharacterized protein</fullName>
    </submittedName>
</protein>